<keyword evidence="2" id="KW-1185">Reference proteome</keyword>
<organism evidence="1 2">
    <name type="scientific">Populus trichocarpa</name>
    <name type="common">Western balsam poplar</name>
    <name type="synonym">Populus balsamifera subsp. trichocarpa</name>
    <dbReference type="NCBI Taxonomy" id="3694"/>
    <lineage>
        <taxon>Eukaryota</taxon>
        <taxon>Viridiplantae</taxon>
        <taxon>Streptophyta</taxon>
        <taxon>Embryophyta</taxon>
        <taxon>Tracheophyta</taxon>
        <taxon>Spermatophyta</taxon>
        <taxon>Magnoliopsida</taxon>
        <taxon>eudicotyledons</taxon>
        <taxon>Gunneridae</taxon>
        <taxon>Pentapetalae</taxon>
        <taxon>rosids</taxon>
        <taxon>fabids</taxon>
        <taxon>Malpighiales</taxon>
        <taxon>Salicaceae</taxon>
        <taxon>Saliceae</taxon>
        <taxon>Populus</taxon>
    </lineage>
</organism>
<proteinExistence type="predicted"/>
<accession>A0ACC0TCW2</accession>
<gene>
    <name evidence="1" type="ORF">POPTR_002G069151v4</name>
</gene>
<evidence type="ECO:0000313" key="1">
    <source>
        <dbReference type="EMBL" id="KAI9399253.1"/>
    </source>
</evidence>
<dbReference type="Proteomes" id="UP000006729">
    <property type="component" value="Chromosome 2"/>
</dbReference>
<reference evidence="1 2" key="1">
    <citation type="journal article" date="2006" name="Science">
        <title>The genome of black cottonwood, Populus trichocarpa (Torr. &amp; Gray).</title>
        <authorList>
            <person name="Tuskan G.A."/>
            <person name="Difazio S."/>
            <person name="Jansson S."/>
            <person name="Bohlmann J."/>
            <person name="Grigoriev I."/>
            <person name="Hellsten U."/>
            <person name="Putnam N."/>
            <person name="Ralph S."/>
            <person name="Rombauts S."/>
            <person name="Salamov A."/>
            <person name="Schein J."/>
            <person name="Sterck L."/>
            <person name="Aerts A."/>
            <person name="Bhalerao R.R."/>
            <person name="Bhalerao R.P."/>
            <person name="Blaudez D."/>
            <person name="Boerjan W."/>
            <person name="Brun A."/>
            <person name="Brunner A."/>
            <person name="Busov V."/>
            <person name="Campbell M."/>
            <person name="Carlson J."/>
            <person name="Chalot M."/>
            <person name="Chapman J."/>
            <person name="Chen G.L."/>
            <person name="Cooper D."/>
            <person name="Coutinho P.M."/>
            <person name="Couturier J."/>
            <person name="Covert S."/>
            <person name="Cronk Q."/>
            <person name="Cunningham R."/>
            <person name="Davis J."/>
            <person name="Degroeve S."/>
            <person name="Dejardin A."/>
            <person name="Depamphilis C."/>
            <person name="Detter J."/>
            <person name="Dirks B."/>
            <person name="Dubchak I."/>
            <person name="Duplessis S."/>
            <person name="Ehlting J."/>
            <person name="Ellis B."/>
            <person name="Gendler K."/>
            <person name="Goodstein D."/>
            <person name="Gribskov M."/>
            <person name="Grimwood J."/>
            <person name="Groover A."/>
            <person name="Gunter L."/>
            <person name="Hamberger B."/>
            <person name="Heinze B."/>
            <person name="Helariutta Y."/>
            <person name="Henrissat B."/>
            <person name="Holligan D."/>
            <person name="Holt R."/>
            <person name="Huang W."/>
            <person name="Islam-Faridi N."/>
            <person name="Jones S."/>
            <person name="Jones-Rhoades M."/>
            <person name="Jorgensen R."/>
            <person name="Joshi C."/>
            <person name="Kangasjarvi J."/>
            <person name="Karlsson J."/>
            <person name="Kelleher C."/>
            <person name="Kirkpatrick R."/>
            <person name="Kirst M."/>
            <person name="Kohler A."/>
            <person name="Kalluri U."/>
            <person name="Larimer F."/>
            <person name="Leebens-Mack J."/>
            <person name="Leple J.C."/>
            <person name="Locascio P."/>
            <person name="Lou Y."/>
            <person name="Lucas S."/>
            <person name="Martin F."/>
            <person name="Montanini B."/>
            <person name="Napoli C."/>
            <person name="Nelson D.R."/>
            <person name="Nelson C."/>
            <person name="Nieminen K."/>
            <person name="Nilsson O."/>
            <person name="Pereda V."/>
            <person name="Peter G."/>
            <person name="Philippe R."/>
            <person name="Pilate G."/>
            <person name="Poliakov A."/>
            <person name="Razumovskaya J."/>
            <person name="Richardson P."/>
            <person name="Rinaldi C."/>
            <person name="Ritland K."/>
            <person name="Rouze P."/>
            <person name="Ryaboy D."/>
            <person name="Schmutz J."/>
            <person name="Schrader J."/>
            <person name="Segerman B."/>
            <person name="Shin H."/>
            <person name="Siddiqui A."/>
            <person name="Sterky F."/>
            <person name="Terry A."/>
            <person name="Tsai C.J."/>
            <person name="Uberbacher E."/>
            <person name="Unneberg P."/>
            <person name="Vahala J."/>
            <person name="Wall K."/>
            <person name="Wessler S."/>
            <person name="Yang G."/>
            <person name="Yin T."/>
            <person name="Douglas C."/>
            <person name="Marra M."/>
            <person name="Sandberg G."/>
            <person name="Van de Peer Y."/>
            <person name="Rokhsar D."/>
        </authorList>
    </citation>
    <scope>NUCLEOTIDE SEQUENCE [LARGE SCALE GENOMIC DNA]</scope>
    <source>
        <strain evidence="2">cv. Nisqually</strain>
    </source>
</reference>
<comment type="caution">
    <text evidence="1">The sequence shown here is derived from an EMBL/GenBank/DDBJ whole genome shotgun (WGS) entry which is preliminary data.</text>
</comment>
<name>A0ACC0TCW2_POPTR</name>
<dbReference type="EMBL" id="CM009291">
    <property type="protein sequence ID" value="KAI9399253.1"/>
    <property type="molecule type" value="Genomic_DNA"/>
</dbReference>
<protein>
    <submittedName>
        <fullName evidence="1">Uncharacterized protein</fullName>
    </submittedName>
</protein>
<sequence>MMSGSHGLNVVLLNKLKRSFGFPDDYLIRILPKYTDMFMLVNHSGRRRSMGID</sequence>
<evidence type="ECO:0000313" key="2">
    <source>
        <dbReference type="Proteomes" id="UP000006729"/>
    </source>
</evidence>